<reference evidence="2 3" key="1">
    <citation type="submission" date="2020-07" db="EMBL/GenBank/DDBJ databases">
        <title>Sequencing the genomes of 1000 actinobacteria strains.</title>
        <authorList>
            <person name="Klenk H.-P."/>
        </authorList>
    </citation>
    <scope>NUCLEOTIDE SEQUENCE [LARGE SCALE GENOMIC DNA]</scope>
    <source>
        <strain evidence="2 3">DSM 104001</strain>
    </source>
</reference>
<dbReference type="Gene3D" id="1.10.260.40">
    <property type="entry name" value="lambda repressor-like DNA-binding domains"/>
    <property type="match status" value="1"/>
</dbReference>
<dbReference type="RefSeq" id="WP_179716736.1">
    <property type="nucleotide sequence ID" value="NZ_JACBZT010000001.1"/>
</dbReference>
<comment type="caution">
    <text evidence="2">The sequence shown here is derived from an EMBL/GenBank/DDBJ whole genome shotgun (WGS) entry which is preliminary data.</text>
</comment>
<dbReference type="Pfam" id="PF01381">
    <property type="entry name" value="HTH_3"/>
    <property type="match status" value="1"/>
</dbReference>
<evidence type="ECO:0000313" key="2">
    <source>
        <dbReference type="EMBL" id="NYJ05957.1"/>
    </source>
</evidence>
<accession>A0A853CEW6</accession>
<feature type="domain" description="HTH cro/C1-type" evidence="1">
    <location>
        <begin position="10"/>
        <end position="64"/>
    </location>
</feature>
<dbReference type="SMART" id="SM00530">
    <property type="entry name" value="HTH_XRE"/>
    <property type="match status" value="1"/>
</dbReference>
<dbReference type="SUPFAM" id="SSF47413">
    <property type="entry name" value="lambda repressor-like DNA-binding domains"/>
    <property type="match status" value="1"/>
</dbReference>
<evidence type="ECO:0000313" key="3">
    <source>
        <dbReference type="Proteomes" id="UP000541969"/>
    </source>
</evidence>
<dbReference type="AlphaFoldDB" id="A0A853CEW6"/>
<dbReference type="Proteomes" id="UP000541969">
    <property type="component" value="Unassembled WGS sequence"/>
</dbReference>
<dbReference type="GO" id="GO:0003677">
    <property type="term" value="F:DNA binding"/>
    <property type="evidence" value="ECO:0007669"/>
    <property type="project" value="InterPro"/>
</dbReference>
<dbReference type="PROSITE" id="PS50943">
    <property type="entry name" value="HTH_CROC1"/>
    <property type="match status" value="1"/>
</dbReference>
<dbReference type="InterPro" id="IPR001387">
    <property type="entry name" value="Cro/C1-type_HTH"/>
</dbReference>
<organism evidence="2 3">
    <name type="scientific">Petropleomorpha daqingensis</name>
    <dbReference type="NCBI Taxonomy" id="2026353"/>
    <lineage>
        <taxon>Bacteria</taxon>
        <taxon>Bacillati</taxon>
        <taxon>Actinomycetota</taxon>
        <taxon>Actinomycetes</taxon>
        <taxon>Geodermatophilales</taxon>
        <taxon>Geodermatophilaceae</taxon>
        <taxon>Petropleomorpha</taxon>
    </lineage>
</organism>
<protein>
    <submittedName>
        <fullName evidence="2">HTH-type transcriptional regulator/antitoxin HipB</fullName>
    </submittedName>
</protein>
<proteinExistence type="predicted"/>
<sequence>MPTFDLAGYVRRIRRSADLSQRELAARVSVSKSAIAAAERGVGGLDARILAQAAALAGLRLVLVDESGAEVAAMADGAVRDEAGRRFPAHLDTRDGHIDWWHGRERYSRDQPAYTFDRVRDIRDIWREWLGIPDDHQLPGDASARPRAAPRRTPGGVHLAEEWACTCPPECAELDQGERPVHAQDCPCGCDVG</sequence>
<dbReference type="EMBL" id="JACBZT010000001">
    <property type="protein sequence ID" value="NYJ05957.1"/>
    <property type="molecule type" value="Genomic_DNA"/>
</dbReference>
<keyword evidence="3" id="KW-1185">Reference proteome</keyword>
<name>A0A853CEW6_9ACTN</name>
<gene>
    <name evidence="2" type="ORF">GGQ55_002235</name>
</gene>
<evidence type="ECO:0000259" key="1">
    <source>
        <dbReference type="PROSITE" id="PS50943"/>
    </source>
</evidence>
<dbReference type="CDD" id="cd00093">
    <property type="entry name" value="HTH_XRE"/>
    <property type="match status" value="1"/>
</dbReference>
<dbReference type="InterPro" id="IPR010982">
    <property type="entry name" value="Lambda_DNA-bd_dom_sf"/>
</dbReference>